<evidence type="ECO:0000313" key="4">
    <source>
        <dbReference type="Proteomes" id="UP000516320"/>
    </source>
</evidence>
<gene>
    <name evidence="3" type="ORF">GP475_07665</name>
</gene>
<feature type="compositionally biased region" description="Low complexity" evidence="1">
    <location>
        <begin position="33"/>
        <end position="72"/>
    </location>
</feature>
<dbReference type="RefSeq" id="WP_187973841.1">
    <property type="nucleotide sequence ID" value="NZ_CP046884.1"/>
</dbReference>
<feature type="region of interest" description="Disordered" evidence="1">
    <location>
        <begin position="28"/>
        <end position="88"/>
    </location>
</feature>
<name>A0A7H0SPQ2_9CORY</name>
<sequence length="220" mass="22918">MPKLTALKTSVCAVALVLPLGLAACGSDKADEAQTASPSSTTTTTKTSASTTVTTSESSSPQSSSESSQEPAKPAPPVDSNQVDSIDPLTGQIGKAQLGTVEPVDGSPASPEDRKAIEDLLYGQYKVNTSREFAEYMLVNACQRVVAENGGDAAFDRGEVPDIPINQMPGFQGSGIRAIDDVRVKGDTASAVVTSASGNGQTHTSTMRFQRENGKWTFCN</sequence>
<protein>
    <submittedName>
        <fullName evidence="3">Uncharacterized protein</fullName>
    </submittedName>
</protein>
<dbReference type="KEGG" id="cpoy:GP475_07665"/>
<dbReference type="PROSITE" id="PS51257">
    <property type="entry name" value="PROKAR_LIPOPROTEIN"/>
    <property type="match status" value="1"/>
</dbReference>
<reference evidence="3 4" key="1">
    <citation type="submission" date="2019-12" db="EMBL/GenBank/DDBJ databases">
        <title>Corynebacterium sp. nov., isolated from feces of the Anser Albifrons in China.</title>
        <authorList>
            <person name="Liu Q."/>
        </authorList>
    </citation>
    <scope>NUCLEOTIDE SEQUENCE [LARGE SCALE GENOMIC DNA]</scope>
    <source>
        <strain evidence="3 4">4H37-19</strain>
    </source>
</reference>
<proteinExistence type="predicted"/>
<organism evidence="3 4">
    <name type="scientific">Corynebacterium poyangense</name>
    <dbReference type="NCBI Taxonomy" id="2684405"/>
    <lineage>
        <taxon>Bacteria</taxon>
        <taxon>Bacillati</taxon>
        <taxon>Actinomycetota</taxon>
        <taxon>Actinomycetes</taxon>
        <taxon>Mycobacteriales</taxon>
        <taxon>Corynebacteriaceae</taxon>
        <taxon>Corynebacterium</taxon>
    </lineage>
</organism>
<dbReference type="EMBL" id="CP046884">
    <property type="protein sequence ID" value="QNQ90527.1"/>
    <property type="molecule type" value="Genomic_DNA"/>
</dbReference>
<feature type="chain" id="PRO_5044005989" evidence="2">
    <location>
        <begin position="24"/>
        <end position="220"/>
    </location>
</feature>
<dbReference type="Proteomes" id="UP000516320">
    <property type="component" value="Chromosome"/>
</dbReference>
<keyword evidence="2" id="KW-0732">Signal</keyword>
<dbReference type="AlphaFoldDB" id="A0A7H0SPQ2"/>
<evidence type="ECO:0000256" key="1">
    <source>
        <dbReference type="SAM" id="MobiDB-lite"/>
    </source>
</evidence>
<evidence type="ECO:0000256" key="2">
    <source>
        <dbReference type="SAM" id="SignalP"/>
    </source>
</evidence>
<accession>A0A7H0SPQ2</accession>
<evidence type="ECO:0000313" key="3">
    <source>
        <dbReference type="EMBL" id="QNQ90527.1"/>
    </source>
</evidence>
<keyword evidence="4" id="KW-1185">Reference proteome</keyword>
<feature type="signal peptide" evidence="2">
    <location>
        <begin position="1"/>
        <end position="23"/>
    </location>
</feature>